<dbReference type="Pfam" id="PF07377">
    <property type="entry name" value="DUF1493"/>
    <property type="match status" value="1"/>
</dbReference>
<dbReference type="EMBL" id="QLTK01000007">
    <property type="protein sequence ID" value="RAS33129.1"/>
    <property type="molecule type" value="Genomic_DNA"/>
</dbReference>
<protein>
    <submittedName>
        <fullName evidence="1">Uncharacterized protein DUF1493</fullName>
    </submittedName>
</protein>
<evidence type="ECO:0000313" key="1">
    <source>
        <dbReference type="EMBL" id="RAS33129.1"/>
    </source>
</evidence>
<dbReference type="AlphaFoldDB" id="A0A329CEQ6"/>
<proteinExistence type="predicted"/>
<accession>A0A329CEQ6</accession>
<sequence length="127" mass="14548">MADVAWDQLEAFARKELGRPIFGGPLKLTPASRLEEDLRLTGLDAVEFIDKWAETFHVKAYGFPYRRYFGPDSLDVIKSVLGVFSEKFRDPDLVPLTLGMLAEAMRRGRWDTDEIEATCNIDLRRQP</sequence>
<name>A0A329CEQ6_9BURK</name>
<dbReference type="OrthoDB" id="9018682at2"/>
<evidence type="ECO:0000313" key="2">
    <source>
        <dbReference type="Proteomes" id="UP000248918"/>
    </source>
</evidence>
<organism evidence="1 2">
    <name type="scientific">Paraburkholderia bryophila</name>
    <dbReference type="NCBI Taxonomy" id="420952"/>
    <lineage>
        <taxon>Bacteria</taxon>
        <taxon>Pseudomonadati</taxon>
        <taxon>Pseudomonadota</taxon>
        <taxon>Betaproteobacteria</taxon>
        <taxon>Burkholderiales</taxon>
        <taxon>Burkholderiaceae</taxon>
        <taxon>Paraburkholderia</taxon>
    </lineage>
</organism>
<gene>
    <name evidence="1" type="ORF">BX591_10746</name>
</gene>
<dbReference type="InterPro" id="IPR010862">
    <property type="entry name" value="DUF1493"/>
</dbReference>
<comment type="caution">
    <text evidence="1">The sequence shown here is derived from an EMBL/GenBank/DDBJ whole genome shotgun (WGS) entry which is preliminary data.</text>
</comment>
<dbReference type="Proteomes" id="UP000248918">
    <property type="component" value="Unassembled WGS sequence"/>
</dbReference>
<reference evidence="1 2" key="1">
    <citation type="submission" date="2018-06" db="EMBL/GenBank/DDBJ databases">
        <title>Genomic Encyclopedia of Type Strains, Phase III (KMG-III): the genomes of soil and plant-associated and newly described type strains.</title>
        <authorList>
            <person name="Whitman W."/>
        </authorList>
    </citation>
    <scope>NUCLEOTIDE SEQUENCE [LARGE SCALE GENOMIC DNA]</scope>
    <source>
        <strain evidence="1 2">LMG 23644</strain>
    </source>
</reference>
<dbReference type="RefSeq" id="WP_111932009.1">
    <property type="nucleotide sequence ID" value="NZ_CADFFP010000008.1"/>
</dbReference>